<keyword evidence="4" id="KW-0804">Transcription</keyword>
<dbReference type="GO" id="GO:0003677">
    <property type="term" value="F:DNA binding"/>
    <property type="evidence" value="ECO:0007669"/>
    <property type="project" value="UniProtKB-KW"/>
</dbReference>
<accession>A5C312</accession>
<dbReference type="SUPFAM" id="SSF54171">
    <property type="entry name" value="DNA-binding domain"/>
    <property type="match status" value="1"/>
</dbReference>
<protein>
    <recommendedName>
        <fullName evidence="6">MBD domain-containing protein</fullName>
    </recommendedName>
</protein>
<sequence>MADNENSIDQNGHHPQIQSNNFMTHSLTMSPLTASTVLRVQQRSRTLNPAIRYALHDNTSPAYRWLLPGWLAEERTVANGRVYRYYYDPSGRLYRTKNEVLLAWELAGIIVLDL</sequence>
<feature type="domain" description="MBD" evidence="6">
    <location>
        <begin position="56"/>
        <end position="114"/>
    </location>
</feature>
<keyword evidence="3" id="KW-0238">DNA-binding</keyword>
<keyword evidence="2" id="KW-0805">Transcription regulation</keyword>
<reference evidence="7" key="1">
    <citation type="journal article" date="2007" name="PLoS ONE">
        <title>The first genome sequence of an elite grapevine cultivar (Pinot noir Vitis vinifera L.): coping with a highly heterozygous genome.</title>
        <authorList>
            <person name="Velasco R."/>
            <person name="Zharkikh A."/>
            <person name="Troggio M."/>
            <person name="Cartwright D.A."/>
            <person name="Cestaro A."/>
            <person name="Pruss D."/>
            <person name="Pindo M."/>
            <person name="FitzGerald L.M."/>
            <person name="Vezzulli S."/>
            <person name="Reid J."/>
            <person name="Malacarne G."/>
            <person name="Iliev D."/>
            <person name="Coppola G."/>
            <person name="Wardell B."/>
            <person name="Micheletti D."/>
            <person name="Macalma T."/>
            <person name="Facci M."/>
            <person name="Mitchell J.T."/>
            <person name="Perazzolli M."/>
            <person name="Eldredge G."/>
            <person name="Gatto P."/>
            <person name="Oyzerski R."/>
            <person name="Moretto M."/>
            <person name="Gutin N."/>
            <person name="Stefanini M."/>
            <person name="Chen Y."/>
            <person name="Segala C."/>
            <person name="Davenport C."/>
            <person name="Dematte L."/>
            <person name="Mraz A."/>
            <person name="Battilana J."/>
            <person name="Stormo K."/>
            <person name="Costa F."/>
            <person name="Tao Q."/>
            <person name="Si-Ammour A."/>
            <person name="Harkins T."/>
            <person name="Lackey A."/>
            <person name="Perbost C."/>
            <person name="Taillon B."/>
            <person name="Stella A."/>
            <person name="Solovyev V."/>
            <person name="Fawcett J.A."/>
            <person name="Sterck L."/>
            <person name="Vandepoele K."/>
            <person name="Grando S.M."/>
            <person name="Toppo S."/>
            <person name="Moser C."/>
            <person name="Lanchbury J."/>
            <person name="Bogden R."/>
            <person name="Skolnick M."/>
            <person name="Sgaramella V."/>
            <person name="Bhatnagar S.K."/>
            <person name="Fontana P."/>
            <person name="Gutin A."/>
            <person name="Van de Peer Y."/>
            <person name="Salamini F."/>
            <person name="Viola R."/>
        </authorList>
    </citation>
    <scope>NUCLEOTIDE SEQUENCE</scope>
</reference>
<dbReference type="PROSITE" id="PS50982">
    <property type="entry name" value="MBD"/>
    <property type="match status" value="1"/>
</dbReference>
<proteinExistence type="predicted"/>
<dbReference type="EMBL" id="AM480355">
    <property type="protein sequence ID" value="CAN62048.1"/>
    <property type="molecule type" value="Genomic_DNA"/>
</dbReference>
<dbReference type="AlphaFoldDB" id="A5C312"/>
<keyword evidence="5" id="KW-0539">Nucleus</keyword>
<evidence type="ECO:0000256" key="4">
    <source>
        <dbReference type="ARBA" id="ARBA00023163"/>
    </source>
</evidence>
<dbReference type="InterPro" id="IPR001739">
    <property type="entry name" value="Methyl_CpG_DNA-bd"/>
</dbReference>
<organism evidence="7">
    <name type="scientific">Vitis vinifera</name>
    <name type="common">Grape</name>
    <dbReference type="NCBI Taxonomy" id="29760"/>
    <lineage>
        <taxon>Eukaryota</taxon>
        <taxon>Viridiplantae</taxon>
        <taxon>Streptophyta</taxon>
        <taxon>Embryophyta</taxon>
        <taxon>Tracheophyta</taxon>
        <taxon>Spermatophyta</taxon>
        <taxon>Magnoliopsida</taxon>
        <taxon>eudicotyledons</taxon>
        <taxon>Gunneridae</taxon>
        <taxon>Pentapetalae</taxon>
        <taxon>rosids</taxon>
        <taxon>Vitales</taxon>
        <taxon>Vitaceae</taxon>
        <taxon>Viteae</taxon>
        <taxon>Vitis</taxon>
    </lineage>
</organism>
<name>A5C312_VITVI</name>
<evidence type="ECO:0000256" key="5">
    <source>
        <dbReference type="ARBA" id="ARBA00023242"/>
    </source>
</evidence>
<evidence type="ECO:0000256" key="1">
    <source>
        <dbReference type="ARBA" id="ARBA00004123"/>
    </source>
</evidence>
<dbReference type="Gene3D" id="3.30.890.10">
    <property type="entry name" value="Methyl-cpg-binding Protein 2, Chain A"/>
    <property type="match status" value="1"/>
</dbReference>
<evidence type="ECO:0000259" key="6">
    <source>
        <dbReference type="PROSITE" id="PS50982"/>
    </source>
</evidence>
<dbReference type="GO" id="GO:0005634">
    <property type="term" value="C:nucleus"/>
    <property type="evidence" value="ECO:0007669"/>
    <property type="project" value="UniProtKB-SubCell"/>
</dbReference>
<evidence type="ECO:0000313" key="7">
    <source>
        <dbReference type="EMBL" id="CAN62048.1"/>
    </source>
</evidence>
<gene>
    <name evidence="7" type="ORF">VITISV_026045</name>
</gene>
<comment type="subcellular location">
    <subcellularLocation>
        <location evidence="1">Nucleus</location>
    </subcellularLocation>
</comment>
<dbReference type="InterPro" id="IPR016177">
    <property type="entry name" value="DNA-bd_dom_sf"/>
</dbReference>
<evidence type="ECO:0000256" key="2">
    <source>
        <dbReference type="ARBA" id="ARBA00023015"/>
    </source>
</evidence>
<evidence type="ECO:0000256" key="3">
    <source>
        <dbReference type="ARBA" id="ARBA00023125"/>
    </source>
</evidence>